<sequence>MTAVLQNYVNGDGSSAAARNCSTPRTRRQTPKRSIGVDSEVEKLDGRALYRGSIDHVQSCSSSSGSSNSSSSNNSSGSSASSSGSSASSSGSSGDGFWIACR</sequence>
<evidence type="ECO:0000256" key="1">
    <source>
        <dbReference type="SAM" id="MobiDB-lite"/>
    </source>
</evidence>
<protein>
    <submittedName>
        <fullName evidence="2">Uncharacterized protein</fullName>
    </submittedName>
</protein>
<accession>A0A834KDH7</accession>
<feature type="compositionally biased region" description="Low complexity" evidence="1">
    <location>
        <begin position="61"/>
        <end position="92"/>
    </location>
</feature>
<evidence type="ECO:0000313" key="2">
    <source>
        <dbReference type="EMBL" id="KAF7404560.1"/>
    </source>
</evidence>
<proteinExistence type="predicted"/>
<feature type="region of interest" description="Disordered" evidence="1">
    <location>
        <begin position="57"/>
        <end position="102"/>
    </location>
</feature>
<keyword evidence="3" id="KW-1185">Reference proteome</keyword>
<organism evidence="2 3">
    <name type="scientific">Vespula vulgaris</name>
    <name type="common">Yellow jacket</name>
    <name type="synonym">Wasp</name>
    <dbReference type="NCBI Taxonomy" id="7454"/>
    <lineage>
        <taxon>Eukaryota</taxon>
        <taxon>Metazoa</taxon>
        <taxon>Ecdysozoa</taxon>
        <taxon>Arthropoda</taxon>
        <taxon>Hexapoda</taxon>
        <taxon>Insecta</taxon>
        <taxon>Pterygota</taxon>
        <taxon>Neoptera</taxon>
        <taxon>Endopterygota</taxon>
        <taxon>Hymenoptera</taxon>
        <taxon>Apocrita</taxon>
        <taxon>Aculeata</taxon>
        <taxon>Vespoidea</taxon>
        <taxon>Vespidae</taxon>
        <taxon>Vespinae</taxon>
        <taxon>Vespula</taxon>
    </lineage>
</organism>
<name>A0A834KDH7_VESVU</name>
<dbReference type="AlphaFoldDB" id="A0A834KDH7"/>
<dbReference type="EMBL" id="JACSEA010000003">
    <property type="protein sequence ID" value="KAF7404560.1"/>
    <property type="molecule type" value="Genomic_DNA"/>
</dbReference>
<comment type="caution">
    <text evidence="2">The sequence shown here is derived from an EMBL/GenBank/DDBJ whole genome shotgun (WGS) entry which is preliminary data.</text>
</comment>
<feature type="region of interest" description="Disordered" evidence="1">
    <location>
        <begin position="1"/>
        <end position="40"/>
    </location>
</feature>
<dbReference type="Proteomes" id="UP000614350">
    <property type="component" value="Unassembled WGS sequence"/>
</dbReference>
<reference evidence="2" key="1">
    <citation type="journal article" date="2020" name="G3 (Bethesda)">
        <title>High-Quality Assemblies for Three Invasive Social Wasps from the &lt;i&gt;Vespula&lt;/i&gt; Genus.</title>
        <authorList>
            <person name="Harrop T.W.R."/>
            <person name="Guhlin J."/>
            <person name="McLaughlin G.M."/>
            <person name="Permina E."/>
            <person name="Stockwell P."/>
            <person name="Gilligan J."/>
            <person name="Le Lec M.F."/>
            <person name="Gruber M.A.M."/>
            <person name="Quinn O."/>
            <person name="Lovegrove M."/>
            <person name="Duncan E.J."/>
            <person name="Remnant E.J."/>
            <person name="Van Eeckhoven J."/>
            <person name="Graham B."/>
            <person name="Knapp R.A."/>
            <person name="Langford K.W."/>
            <person name="Kronenberg Z."/>
            <person name="Press M.O."/>
            <person name="Eacker S.M."/>
            <person name="Wilson-Rankin E.E."/>
            <person name="Purcell J."/>
            <person name="Lester P.J."/>
            <person name="Dearden P.K."/>
        </authorList>
    </citation>
    <scope>NUCLEOTIDE SEQUENCE</scope>
    <source>
        <strain evidence="2">Marl-1</strain>
    </source>
</reference>
<gene>
    <name evidence="2" type="ORF">HZH66_003466</name>
</gene>
<feature type="compositionally biased region" description="Polar residues" evidence="1">
    <location>
        <begin position="1"/>
        <end position="13"/>
    </location>
</feature>
<evidence type="ECO:0000313" key="3">
    <source>
        <dbReference type="Proteomes" id="UP000614350"/>
    </source>
</evidence>